<dbReference type="InterPro" id="IPR011989">
    <property type="entry name" value="ARM-like"/>
</dbReference>
<comment type="caution">
    <text evidence="1">The sequence shown here is derived from an EMBL/GenBank/DDBJ whole genome shotgun (WGS) entry which is preliminary data.</text>
</comment>
<sequence>MLSYEKSYYALASFCENMGEEIIPFIDPLMGKLLVALQNIASATHKAFLPYVERVLEWMKNFMVLTNEKDMCSRARTTELVVIVAMIAEKDKMESVLPFFIEVTIFVITLSLSP</sequence>
<dbReference type="Proteomes" id="UP000235145">
    <property type="component" value="Unassembled WGS sequence"/>
</dbReference>
<dbReference type="AlphaFoldDB" id="A0A9R1X3K3"/>
<dbReference type="EMBL" id="NBSK02000007">
    <property type="protein sequence ID" value="KAJ0194837.1"/>
    <property type="molecule type" value="Genomic_DNA"/>
</dbReference>
<dbReference type="SUPFAM" id="SSF48371">
    <property type="entry name" value="ARM repeat"/>
    <property type="match status" value="1"/>
</dbReference>
<reference evidence="1 2" key="1">
    <citation type="journal article" date="2017" name="Nat. Commun.">
        <title>Genome assembly with in vitro proximity ligation data and whole-genome triplication in lettuce.</title>
        <authorList>
            <person name="Reyes-Chin-Wo S."/>
            <person name="Wang Z."/>
            <person name="Yang X."/>
            <person name="Kozik A."/>
            <person name="Arikit S."/>
            <person name="Song C."/>
            <person name="Xia L."/>
            <person name="Froenicke L."/>
            <person name="Lavelle D.O."/>
            <person name="Truco M.J."/>
            <person name="Xia R."/>
            <person name="Zhu S."/>
            <person name="Xu C."/>
            <person name="Xu H."/>
            <person name="Xu X."/>
            <person name="Cox K."/>
            <person name="Korf I."/>
            <person name="Meyers B.C."/>
            <person name="Michelmore R.W."/>
        </authorList>
    </citation>
    <scope>NUCLEOTIDE SEQUENCE [LARGE SCALE GENOMIC DNA]</scope>
    <source>
        <strain evidence="2">cv. Salinas</strain>
        <tissue evidence="1">Seedlings</tissue>
    </source>
</reference>
<evidence type="ECO:0000313" key="2">
    <source>
        <dbReference type="Proteomes" id="UP000235145"/>
    </source>
</evidence>
<name>A0A9R1X3K3_LACSA</name>
<accession>A0A9R1X3K3</accession>
<dbReference type="Gene3D" id="1.25.10.10">
    <property type="entry name" value="Leucine-rich Repeat Variant"/>
    <property type="match status" value="1"/>
</dbReference>
<dbReference type="InterPro" id="IPR016024">
    <property type="entry name" value="ARM-type_fold"/>
</dbReference>
<protein>
    <submittedName>
        <fullName evidence="1">Uncharacterized protein</fullName>
    </submittedName>
</protein>
<gene>
    <name evidence="1" type="ORF">LSAT_V11C700372460</name>
</gene>
<keyword evidence="2" id="KW-1185">Reference proteome</keyword>
<organism evidence="1 2">
    <name type="scientific">Lactuca sativa</name>
    <name type="common">Garden lettuce</name>
    <dbReference type="NCBI Taxonomy" id="4236"/>
    <lineage>
        <taxon>Eukaryota</taxon>
        <taxon>Viridiplantae</taxon>
        <taxon>Streptophyta</taxon>
        <taxon>Embryophyta</taxon>
        <taxon>Tracheophyta</taxon>
        <taxon>Spermatophyta</taxon>
        <taxon>Magnoliopsida</taxon>
        <taxon>eudicotyledons</taxon>
        <taxon>Gunneridae</taxon>
        <taxon>Pentapetalae</taxon>
        <taxon>asterids</taxon>
        <taxon>campanulids</taxon>
        <taxon>Asterales</taxon>
        <taxon>Asteraceae</taxon>
        <taxon>Cichorioideae</taxon>
        <taxon>Cichorieae</taxon>
        <taxon>Lactucinae</taxon>
        <taxon>Lactuca</taxon>
    </lineage>
</organism>
<evidence type="ECO:0000313" key="1">
    <source>
        <dbReference type="EMBL" id="KAJ0194837.1"/>
    </source>
</evidence>
<proteinExistence type="predicted"/>